<dbReference type="GO" id="GO:0033108">
    <property type="term" value="P:mitochondrial respiratory chain complex assembly"/>
    <property type="evidence" value="ECO:0007669"/>
    <property type="project" value="TreeGrafter"/>
</dbReference>
<organism evidence="7 8">
    <name type="scientific">Trichuris muris</name>
    <name type="common">Mouse whipworm</name>
    <dbReference type="NCBI Taxonomy" id="70415"/>
    <lineage>
        <taxon>Eukaryota</taxon>
        <taxon>Metazoa</taxon>
        <taxon>Ecdysozoa</taxon>
        <taxon>Nematoda</taxon>
        <taxon>Enoplea</taxon>
        <taxon>Dorylaimia</taxon>
        <taxon>Trichinellida</taxon>
        <taxon>Trichuridae</taxon>
        <taxon>Trichuris</taxon>
    </lineage>
</organism>
<evidence type="ECO:0000313" key="8">
    <source>
        <dbReference type="WBParaSite" id="TMUE_0000000784.1"/>
    </source>
</evidence>
<dbReference type="Proteomes" id="UP000046395">
    <property type="component" value="Unassembled WGS sequence"/>
</dbReference>
<comment type="similarity">
    <text evidence="4">Belongs to the CHCHD7 family.</text>
</comment>
<name>A0A5S6Q0V8_TRIMR</name>
<keyword evidence="3" id="KW-1015">Disulfide bond</keyword>
<reference evidence="8" key="1">
    <citation type="submission" date="2019-12" db="UniProtKB">
        <authorList>
            <consortium name="WormBaseParasite"/>
        </authorList>
    </citation>
    <scope>IDENTIFICATION</scope>
</reference>
<dbReference type="PANTHER" id="PTHR46811">
    <property type="entry name" value="COILED-COIL-HELIX-COILED-COIL-HELIX DOMAIN-CONTAINING PROTEIN 7"/>
    <property type="match status" value="1"/>
</dbReference>
<dbReference type="PANTHER" id="PTHR46811:SF1">
    <property type="entry name" value="COILED-COIL-HELIX-COILED-COIL-HELIX DOMAIN-CONTAINING PROTEIN 7"/>
    <property type="match status" value="1"/>
</dbReference>
<evidence type="ECO:0000313" key="7">
    <source>
        <dbReference type="Proteomes" id="UP000046395"/>
    </source>
</evidence>
<dbReference type="WBParaSite" id="TMUE_0000000784.1">
    <property type="protein sequence ID" value="TMUE_0000000784.1"/>
    <property type="gene ID" value="WBGene00296708"/>
</dbReference>
<evidence type="ECO:0000256" key="1">
    <source>
        <dbReference type="ARBA" id="ARBA00004569"/>
    </source>
</evidence>
<comment type="subcellular location">
    <subcellularLocation>
        <location evidence="1">Mitochondrion intermembrane space</location>
    </subcellularLocation>
</comment>
<feature type="compositionally biased region" description="Basic and acidic residues" evidence="6">
    <location>
        <begin position="9"/>
        <end position="20"/>
    </location>
</feature>
<proteinExistence type="inferred from homology"/>
<protein>
    <recommendedName>
        <fullName evidence="5">Coiled-coil-helix-coiled-coil-helix domain-containing protein 7</fullName>
    </recommendedName>
</protein>
<sequence>MHTPQVSDTTKRRQDEKRFENGACNTEAGISMQCIINAHGNQALCRKEAQNYNLCRAFWERVKKERLAKGESPALPSAEERDGILQKHFYS</sequence>
<feature type="region of interest" description="Disordered" evidence="6">
    <location>
        <begin position="1"/>
        <end position="21"/>
    </location>
</feature>
<dbReference type="InterPro" id="IPR051040">
    <property type="entry name" value="COX23"/>
</dbReference>
<accession>A0A5S6Q0V8</accession>
<keyword evidence="7" id="KW-1185">Reference proteome</keyword>
<evidence type="ECO:0000256" key="6">
    <source>
        <dbReference type="SAM" id="MobiDB-lite"/>
    </source>
</evidence>
<dbReference type="SUPFAM" id="SSF47072">
    <property type="entry name" value="Cysteine alpha-hairpin motif"/>
    <property type="match status" value="1"/>
</dbReference>
<evidence type="ECO:0000256" key="5">
    <source>
        <dbReference type="ARBA" id="ARBA00039509"/>
    </source>
</evidence>
<dbReference type="InterPro" id="IPR009069">
    <property type="entry name" value="Cys_alpha_HP_mot_SF"/>
</dbReference>
<dbReference type="AlphaFoldDB" id="A0A5S6Q0V8"/>
<evidence type="ECO:0000256" key="2">
    <source>
        <dbReference type="ARBA" id="ARBA00023128"/>
    </source>
</evidence>
<dbReference type="GO" id="GO:0005758">
    <property type="term" value="C:mitochondrial intermembrane space"/>
    <property type="evidence" value="ECO:0007669"/>
    <property type="project" value="UniProtKB-SubCell"/>
</dbReference>
<evidence type="ECO:0000256" key="3">
    <source>
        <dbReference type="ARBA" id="ARBA00023157"/>
    </source>
</evidence>
<evidence type="ECO:0000256" key="4">
    <source>
        <dbReference type="ARBA" id="ARBA00038205"/>
    </source>
</evidence>
<keyword evidence="2" id="KW-0496">Mitochondrion</keyword>